<feature type="region of interest" description="Disordered" evidence="1">
    <location>
        <begin position="1"/>
        <end position="34"/>
    </location>
</feature>
<dbReference type="Proteomes" id="UP000823775">
    <property type="component" value="Unassembled WGS sequence"/>
</dbReference>
<comment type="caution">
    <text evidence="2">The sequence shown here is derived from an EMBL/GenBank/DDBJ whole genome shotgun (WGS) entry which is preliminary data.</text>
</comment>
<accession>A0ABS8Y179</accession>
<feature type="non-terminal residue" evidence="2">
    <location>
        <position position="1"/>
    </location>
</feature>
<keyword evidence="3" id="KW-1185">Reference proteome</keyword>
<sequence>RTIHAGEGSKEERVSMSMSEQVEGGRGQAALRAAPQTSLRCMEWRAAPQIP</sequence>
<evidence type="ECO:0000313" key="3">
    <source>
        <dbReference type="Proteomes" id="UP000823775"/>
    </source>
</evidence>
<protein>
    <submittedName>
        <fullName evidence="2">Uncharacterized protein</fullName>
    </submittedName>
</protein>
<dbReference type="EMBL" id="JACEIK010017284">
    <property type="protein sequence ID" value="MCE5165823.1"/>
    <property type="molecule type" value="Genomic_DNA"/>
</dbReference>
<reference evidence="2 3" key="1">
    <citation type="journal article" date="2021" name="BMC Genomics">
        <title>Datura genome reveals duplications of psychoactive alkaloid biosynthetic genes and high mutation rate following tissue culture.</title>
        <authorList>
            <person name="Rajewski A."/>
            <person name="Carter-House D."/>
            <person name="Stajich J."/>
            <person name="Litt A."/>
        </authorList>
    </citation>
    <scope>NUCLEOTIDE SEQUENCE [LARGE SCALE GENOMIC DNA]</scope>
    <source>
        <strain evidence="2">AR-01</strain>
    </source>
</reference>
<gene>
    <name evidence="2" type="ORF">HAX54_012499</name>
</gene>
<evidence type="ECO:0000256" key="1">
    <source>
        <dbReference type="SAM" id="MobiDB-lite"/>
    </source>
</evidence>
<evidence type="ECO:0000313" key="2">
    <source>
        <dbReference type="EMBL" id="MCE5165823.1"/>
    </source>
</evidence>
<organism evidence="2 3">
    <name type="scientific">Datura stramonium</name>
    <name type="common">Jimsonweed</name>
    <name type="synonym">Common thornapple</name>
    <dbReference type="NCBI Taxonomy" id="4076"/>
    <lineage>
        <taxon>Eukaryota</taxon>
        <taxon>Viridiplantae</taxon>
        <taxon>Streptophyta</taxon>
        <taxon>Embryophyta</taxon>
        <taxon>Tracheophyta</taxon>
        <taxon>Spermatophyta</taxon>
        <taxon>Magnoliopsida</taxon>
        <taxon>eudicotyledons</taxon>
        <taxon>Gunneridae</taxon>
        <taxon>Pentapetalae</taxon>
        <taxon>asterids</taxon>
        <taxon>lamiids</taxon>
        <taxon>Solanales</taxon>
        <taxon>Solanaceae</taxon>
        <taxon>Solanoideae</taxon>
        <taxon>Datureae</taxon>
        <taxon>Datura</taxon>
    </lineage>
</organism>
<proteinExistence type="predicted"/>
<name>A0ABS8Y179_DATST</name>